<feature type="region of interest" description="Disordered" evidence="2">
    <location>
        <begin position="557"/>
        <end position="584"/>
    </location>
</feature>
<name>A0A239P7K0_9ACTN</name>
<dbReference type="Pfam" id="PF13087">
    <property type="entry name" value="AAA_12"/>
    <property type="match status" value="1"/>
</dbReference>
<dbReference type="EMBL" id="FZOR01000071">
    <property type="protein sequence ID" value="SNT62359.1"/>
    <property type="molecule type" value="Genomic_DNA"/>
</dbReference>
<evidence type="ECO:0000313" key="4">
    <source>
        <dbReference type="EMBL" id="SNT62359.1"/>
    </source>
</evidence>
<evidence type="ECO:0000259" key="3">
    <source>
        <dbReference type="SMART" id="SM00382"/>
    </source>
</evidence>
<feature type="compositionally biased region" description="Basic and acidic residues" evidence="2">
    <location>
        <begin position="557"/>
        <end position="568"/>
    </location>
</feature>
<dbReference type="RefSeq" id="WP_089331090.1">
    <property type="nucleotide sequence ID" value="NZ_FZOR01000071.1"/>
</dbReference>
<proteinExistence type="predicted"/>
<keyword evidence="5" id="KW-1185">Reference proteome</keyword>
<dbReference type="InterPro" id="IPR027417">
    <property type="entry name" value="P-loop_NTPase"/>
</dbReference>
<dbReference type="Gene3D" id="3.40.50.300">
    <property type="entry name" value="P-loop containing nucleotide triphosphate hydrolases"/>
    <property type="match status" value="3"/>
</dbReference>
<sequence>MEAPLEWIDGLLAAAPAPTGDDDRPILLDLSYDPRRLEPLLKQCRATVRELDTQLEHVIGLDRRTGNKDGPFAFVCHIVTPEFTLVVAPRMGKETLQSMAVIVAVRRRTTLEPRRVPRVHVRRHPLWDEAPCDLEAVLDEFTVRQTRLNDAWNTARDVLGRVTEAAPEDRRLADECERLFAPLEAVFRLRQKHEELTTALRAEGTVVVRPGGRLEGFDDPQAEEEGLTVVLASGDGPPFPEDARVTVSGDGGECGATVASCENGRIRLRPRGPARRAAEVLALGGEVTVTGDTAVIERQQRSALTRFAQRNVVGDWSALARVLCRPHELQGPPPGGDRATPHKRLSVEQAEAARAAINAPHALFIQGPPGTGKSTVIVETIRRLVAEGERVLLVAPMNVAVDEVLRRLGDSALLPIRVAADVEKVRPEVRRFHEDRLRAAVVERLQDDGRDRTGEWTSRLALLTEQAEAVARLDRALDARRAAEKALTDAELLKGAAEQEYARRDAATRQAVEEAEQFAAGLPARLDDASAANRAAQDELARAGAVHEQALAELRRAEKRAGRDRAEADAVTEEEDQQRQQLDGARRDLVAAEYRVESLDRQRDQAAVDLPRLRRLVQAAERDLHLAHQATEGWKRETELAAQRQEEYREQQGWRGRLMSWAAMGEFGRLAAETERARAAWVDAAQRAEEVAKGARRLRTSIDRLERRTAANEEEVPVVLAAIERLRVECRAQSEILGRTARRRTDAAARHAESVAAVEKAMHAFQTAEREKAGAAESLRRTYRDHRALQDTHQQAAAALTTAQERRASVLAELRTAIATSEADCEQKEADLAKARASHEAAAAALNGTEPEADALDREIRRLRSYQRLQERWKELTQAGDQRNRDSVELVTTAVLQAANVVCATVEGIAGRDVSRYADFDTLIVDEASRVTDGAFLVPAVRARRWILVGDERQLPPYVAQEAEHLVHALLALHDHATAGTDLERAVERIGEQWKEEAEQRTFRKTTVLATAQRLLEDGSWGRHYRPALAKELTGLSARLLAAGEREIDPVRELLQSLSRRMVTSLFERCVADPAAAHLRRRLTVQRRMIEPIASLVSEPVYGGAYTSPDERTLRDHGITPLTSETFRTPVVFFDTHRHAAAVEEQDGNGFRNPWEARFIADLCRRWDHELAADPSVTKPVTMSILTFYKAQARLIRREIGQDGFEQLCNPVVNSIDMIQGQESDLVVIDFVRRRKAKPGPAYGLWLQDLNRLNVAVTRARRGLIMVGHAHTLRNLRGRPDAQAFYRHLFASLETRPEMTLAEDAKL</sequence>
<protein>
    <submittedName>
        <fullName evidence="4">AAA domain-containing protein</fullName>
    </submittedName>
</protein>
<dbReference type="InterPro" id="IPR045055">
    <property type="entry name" value="DNA2/NAM7-like"/>
</dbReference>
<feature type="coiled-coil region" evidence="1">
    <location>
        <begin position="811"/>
        <end position="838"/>
    </location>
</feature>
<gene>
    <name evidence="4" type="ORF">SAMN05443665_107111</name>
</gene>
<feature type="coiled-coil region" evidence="1">
    <location>
        <begin position="688"/>
        <end position="715"/>
    </location>
</feature>
<evidence type="ECO:0000313" key="5">
    <source>
        <dbReference type="Proteomes" id="UP000198318"/>
    </source>
</evidence>
<dbReference type="PANTHER" id="PTHR10887:SF495">
    <property type="entry name" value="HELICASE SENATAXIN ISOFORM X1-RELATED"/>
    <property type="match status" value="1"/>
</dbReference>
<dbReference type="CDD" id="cd18808">
    <property type="entry name" value="SF1_C_Upf1"/>
    <property type="match status" value="1"/>
</dbReference>
<dbReference type="Proteomes" id="UP000198318">
    <property type="component" value="Unassembled WGS sequence"/>
</dbReference>
<dbReference type="InterPro" id="IPR003593">
    <property type="entry name" value="AAA+_ATPase"/>
</dbReference>
<reference evidence="4 5" key="1">
    <citation type="submission" date="2017-06" db="EMBL/GenBank/DDBJ databases">
        <authorList>
            <person name="Kim H.J."/>
            <person name="Triplett B.A."/>
        </authorList>
    </citation>
    <scope>NUCLEOTIDE SEQUENCE [LARGE SCALE GENOMIC DNA]</scope>
    <source>
        <strain evidence="4 5">DSM 44715</strain>
    </source>
</reference>
<evidence type="ECO:0000256" key="2">
    <source>
        <dbReference type="SAM" id="MobiDB-lite"/>
    </source>
</evidence>
<dbReference type="GO" id="GO:0004386">
    <property type="term" value="F:helicase activity"/>
    <property type="evidence" value="ECO:0007669"/>
    <property type="project" value="InterPro"/>
</dbReference>
<dbReference type="OrthoDB" id="9757917at2"/>
<feature type="domain" description="AAA+ ATPase" evidence="3">
    <location>
        <begin position="359"/>
        <end position="1054"/>
    </location>
</feature>
<organism evidence="4 5">
    <name type="scientific">Actinomadura meyerae</name>
    <dbReference type="NCBI Taxonomy" id="240840"/>
    <lineage>
        <taxon>Bacteria</taxon>
        <taxon>Bacillati</taxon>
        <taxon>Actinomycetota</taxon>
        <taxon>Actinomycetes</taxon>
        <taxon>Streptosporangiales</taxon>
        <taxon>Thermomonosporaceae</taxon>
        <taxon>Actinomadura</taxon>
    </lineage>
</organism>
<evidence type="ECO:0000256" key="1">
    <source>
        <dbReference type="SAM" id="Coils"/>
    </source>
</evidence>
<dbReference type="SMART" id="SM00382">
    <property type="entry name" value="AAA"/>
    <property type="match status" value="1"/>
</dbReference>
<dbReference type="InterPro" id="IPR041677">
    <property type="entry name" value="DNA2/NAM7_AAA_11"/>
</dbReference>
<accession>A0A239P7K0</accession>
<dbReference type="InterPro" id="IPR047187">
    <property type="entry name" value="SF1_C_Upf1"/>
</dbReference>
<feature type="coiled-coil region" evidence="1">
    <location>
        <begin position="473"/>
        <end position="500"/>
    </location>
</feature>
<dbReference type="SUPFAM" id="SSF52540">
    <property type="entry name" value="P-loop containing nucleoside triphosphate hydrolases"/>
    <property type="match status" value="1"/>
</dbReference>
<dbReference type="Pfam" id="PF13086">
    <property type="entry name" value="AAA_11"/>
    <property type="match status" value="2"/>
</dbReference>
<keyword evidence="1" id="KW-0175">Coiled coil</keyword>
<dbReference type="PANTHER" id="PTHR10887">
    <property type="entry name" value="DNA2/NAM7 HELICASE FAMILY"/>
    <property type="match status" value="1"/>
</dbReference>
<dbReference type="InterPro" id="IPR041679">
    <property type="entry name" value="DNA2/NAM7-like_C"/>
</dbReference>